<accession>A0A926KSK5</accession>
<proteinExistence type="predicted"/>
<protein>
    <recommendedName>
        <fullName evidence="2">histidine kinase</fullName>
        <ecNumber evidence="2">2.7.13.3</ecNumber>
    </recommendedName>
</protein>
<dbReference type="Gene3D" id="3.30.565.10">
    <property type="entry name" value="Histidine kinase-like ATPase, C-terminal domain"/>
    <property type="match status" value="1"/>
</dbReference>
<dbReference type="InterPro" id="IPR036097">
    <property type="entry name" value="HisK_dim/P_sf"/>
</dbReference>
<dbReference type="PANTHER" id="PTHR43065:SF10">
    <property type="entry name" value="PEROXIDE STRESS-ACTIVATED HISTIDINE KINASE MAK3"/>
    <property type="match status" value="1"/>
</dbReference>
<keyword evidence="14" id="KW-1185">Reference proteome</keyword>
<evidence type="ECO:0000313" key="13">
    <source>
        <dbReference type="EMBL" id="MBD0381419.1"/>
    </source>
</evidence>
<dbReference type="NCBIfam" id="TIGR00229">
    <property type="entry name" value="sensory_box"/>
    <property type="match status" value="3"/>
</dbReference>
<dbReference type="PROSITE" id="PS50109">
    <property type="entry name" value="HIS_KIN"/>
    <property type="match status" value="1"/>
</dbReference>
<dbReference type="GO" id="GO:0005524">
    <property type="term" value="F:ATP binding"/>
    <property type="evidence" value="ECO:0007669"/>
    <property type="project" value="UniProtKB-KW"/>
</dbReference>
<dbReference type="SUPFAM" id="SSF55874">
    <property type="entry name" value="ATPase domain of HSP90 chaperone/DNA topoisomerase II/histidine kinase"/>
    <property type="match status" value="1"/>
</dbReference>
<feature type="domain" description="PAC" evidence="12">
    <location>
        <begin position="224"/>
        <end position="274"/>
    </location>
</feature>
<keyword evidence="4" id="KW-0808">Transferase</keyword>
<dbReference type="InterPro" id="IPR036890">
    <property type="entry name" value="HATPase_C_sf"/>
</dbReference>
<dbReference type="SUPFAM" id="SSF55785">
    <property type="entry name" value="PYP-like sensor domain (PAS domain)"/>
    <property type="match status" value="3"/>
</dbReference>
<dbReference type="PROSITE" id="PS50112">
    <property type="entry name" value="PAS"/>
    <property type="match status" value="2"/>
</dbReference>
<dbReference type="Gene3D" id="3.30.450.20">
    <property type="entry name" value="PAS domain"/>
    <property type="match status" value="3"/>
</dbReference>
<evidence type="ECO:0000256" key="4">
    <source>
        <dbReference type="ARBA" id="ARBA00022679"/>
    </source>
</evidence>
<evidence type="ECO:0000256" key="8">
    <source>
        <dbReference type="ARBA" id="ARBA00023012"/>
    </source>
</evidence>
<dbReference type="InterPro" id="IPR000014">
    <property type="entry name" value="PAS"/>
</dbReference>
<feature type="coiled-coil region" evidence="9">
    <location>
        <begin position="134"/>
        <end position="161"/>
    </location>
</feature>
<comment type="catalytic activity">
    <reaction evidence="1">
        <text>ATP + protein L-histidine = ADP + protein N-phospho-L-histidine.</text>
        <dbReference type="EC" id="2.7.13.3"/>
    </reaction>
</comment>
<evidence type="ECO:0000256" key="6">
    <source>
        <dbReference type="ARBA" id="ARBA00022777"/>
    </source>
</evidence>
<dbReference type="EMBL" id="JACVVD010000004">
    <property type="protein sequence ID" value="MBD0381419.1"/>
    <property type="molecule type" value="Genomic_DNA"/>
</dbReference>
<name>A0A926KSK5_9BACL</name>
<feature type="domain" description="PAC" evidence="12">
    <location>
        <begin position="98"/>
        <end position="150"/>
    </location>
</feature>
<dbReference type="SMART" id="SM00388">
    <property type="entry name" value="HisKA"/>
    <property type="match status" value="1"/>
</dbReference>
<dbReference type="PRINTS" id="PR00344">
    <property type="entry name" value="BCTRLSENSOR"/>
</dbReference>
<dbReference type="Pfam" id="PF13426">
    <property type="entry name" value="PAS_9"/>
    <property type="match status" value="3"/>
</dbReference>
<dbReference type="InterPro" id="IPR035965">
    <property type="entry name" value="PAS-like_dom_sf"/>
</dbReference>
<evidence type="ECO:0000256" key="2">
    <source>
        <dbReference type="ARBA" id="ARBA00012438"/>
    </source>
</evidence>
<dbReference type="InterPro" id="IPR003661">
    <property type="entry name" value="HisK_dim/P_dom"/>
</dbReference>
<dbReference type="GO" id="GO:0000155">
    <property type="term" value="F:phosphorelay sensor kinase activity"/>
    <property type="evidence" value="ECO:0007669"/>
    <property type="project" value="InterPro"/>
</dbReference>
<dbReference type="Pfam" id="PF00512">
    <property type="entry name" value="HisKA"/>
    <property type="match status" value="1"/>
</dbReference>
<dbReference type="Proteomes" id="UP000650466">
    <property type="component" value="Unassembled WGS sequence"/>
</dbReference>
<dbReference type="PROSITE" id="PS50113">
    <property type="entry name" value="PAC"/>
    <property type="match status" value="2"/>
</dbReference>
<dbReference type="Pfam" id="PF02518">
    <property type="entry name" value="HATPase_c"/>
    <property type="match status" value="1"/>
</dbReference>
<evidence type="ECO:0000259" key="12">
    <source>
        <dbReference type="PROSITE" id="PS50113"/>
    </source>
</evidence>
<dbReference type="SMART" id="SM00387">
    <property type="entry name" value="HATPase_c"/>
    <property type="match status" value="1"/>
</dbReference>
<dbReference type="CDD" id="cd00082">
    <property type="entry name" value="HisKA"/>
    <property type="match status" value="1"/>
</dbReference>
<dbReference type="EC" id="2.7.13.3" evidence="2"/>
<dbReference type="SMART" id="SM00091">
    <property type="entry name" value="PAS"/>
    <property type="match status" value="3"/>
</dbReference>
<evidence type="ECO:0000256" key="9">
    <source>
        <dbReference type="SAM" id="Coils"/>
    </source>
</evidence>
<evidence type="ECO:0000256" key="7">
    <source>
        <dbReference type="ARBA" id="ARBA00022840"/>
    </source>
</evidence>
<dbReference type="AlphaFoldDB" id="A0A926KSK5"/>
<gene>
    <name evidence="13" type="ORF">ICC18_14930</name>
</gene>
<evidence type="ECO:0000256" key="1">
    <source>
        <dbReference type="ARBA" id="ARBA00000085"/>
    </source>
</evidence>
<dbReference type="SUPFAM" id="SSF47384">
    <property type="entry name" value="Homodimeric domain of signal transducing histidine kinase"/>
    <property type="match status" value="1"/>
</dbReference>
<reference evidence="13" key="1">
    <citation type="submission" date="2020-09" db="EMBL/GenBank/DDBJ databases">
        <title>Draft Genome Sequence of Paenibacillus sp. WST5.</title>
        <authorList>
            <person name="Bao Z."/>
        </authorList>
    </citation>
    <scope>NUCLEOTIDE SEQUENCE</scope>
    <source>
        <strain evidence="13">WST5</strain>
    </source>
</reference>
<feature type="domain" description="Histidine kinase" evidence="10">
    <location>
        <begin position="413"/>
        <end position="615"/>
    </location>
</feature>
<dbReference type="SMART" id="SM00086">
    <property type="entry name" value="PAC"/>
    <property type="match status" value="3"/>
</dbReference>
<dbReference type="Gene3D" id="1.10.287.130">
    <property type="match status" value="1"/>
</dbReference>
<organism evidence="13 14">
    <name type="scientific">Paenibacillus sedimenti</name>
    <dbReference type="NCBI Taxonomy" id="2770274"/>
    <lineage>
        <taxon>Bacteria</taxon>
        <taxon>Bacillati</taxon>
        <taxon>Bacillota</taxon>
        <taxon>Bacilli</taxon>
        <taxon>Bacillales</taxon>
        <taxon>Paenibacillaceae</taxon>
        <taxon>Paenibacillus</taxon>
    </lineage>
</organism>
<feature type="domain" description="PAS" evidence="11">
    <location>
        <begin position="275"/>
        <end position="345"/>
    </location>
</feature>
<keyword evidence="8" id="KW-0902">Two-component regulatory system</keyword>
<feature type="domain" description="PAS" evidence="11">
    <location>
        <begin position="26"/>
        <end position="95"/>
    </location>
</feature>
<dbReference type="InterPro" id="IPR003594">
    <property type="entry name" value="HATPase_dom"/>
</dbReference>
<dbReference type="InterPro" id="IPR004358">
    <property type="entry name" value="Sig_transdc_His_kin-like_C"/>
</dbReference>
<comment type="caution">
    <text evidence="13">The sequence shown here is derived from an EMBL/GenBank/DDBJ whole genome shotgun (WGS) entry which is preliminary data.</text>
</comment>
<evidence type="ECO:0000256" key="5">
    <source>
        <dbReference type="ARBA" id="ARBA00022741"/>
    </source>
</evidence>
<keyword evidence="5" id="KW-0547">Nucleotide-binding</keyword>
<keyword evidence="7" id="KW-0067">ATP-binding</keyword>
<keyword evidence="9" id="KW-0175">Coiled coil</keyword>
<evidence type="ECO:0000259" key="11">
    <source>
        <dbReference type="PROSITE" id="PS50112"/>
    </source>
</evidence>
<evidence type="ECO:0000256" key="3">
    <source>
        <dbReference type="ARBA" id="ARBA00022553"/>
    </source>
</evidence>
<dbReference type="InterPro" id="IPR001610">
    <property type="entry name" value="PAC"/>
</dbReference>
<dbReference type="InterPro" id="IPR005467">
    <property type="entry name" value="His_kinase_dom"/>
</dbReference>
<evidence type="ECO:0000313" key="14">
    <source>
        <dbReference type="Proteomes" id="UP000650466"/>
    </source>
</evidence>
<sequence>MNLIAGMVNLMDGMLTSAELIKPLRMKQLIDSFMDLTSDGIVIVDLEGKVIEVNKGFEELHGWTRDEVIGKVLPMTPKEFKDDVFRLYERIIAGEPFSGQECLKMRKDGSSFYANVTISTIKDEQGKVVAFVGIERDITQKKKAEEELKESEERYRVLVECSPEPIVVYTNDRISYANAAAAQLVCATTPEALIGKRVFRFIHPMYLPLTKKVQAVLQECKATELIEIKLIRLDGEAIDVEVRAVLVKFQGRTSVQLLFRDVTDRKRAESKLIESENQFRRLLKLSPEPIVLHCNGIIQFVNDIGNKLFRGNSNEEIVNRHILEFFLPEDHPRIISRLKQSLQTEEFLEFMGYKLRRLDGIFLDVEISSIYVHEHMGSPVIQSVVRDMTERKKTEEYVRTSEKLSIVGQLAAGIAHEIRNPLTSLKGFAQILKARNTDYVDIMLEELDRINYIVNEFMTIAKPHSVTYTENELQALVANVVHFMQPQALLFKVNLKLAVETQMRPTLCEPNQIKQVIMNIIKNAIESMPTGGLVQISMKQKNDKTALIRIEDQGIGIPEDQLAKLGEPFFSMKEKGTGLGLMVCQQIVKAHQGKLSIHSKINQGTTVEIEIPCHLTD</sequence>
<evidence type="ECO:0000259" key="10">
    <source>
        <dbReference type="PROSITE" id="PS50109"/>
    </source>
</evidence>
<dbReference type="CDD" id="cd00130">
    <property type="entry name" value="PAS"/>
    <property type="match status" value="3"/>
</dbReference>
<dbReference type="InterPro" id="IPR000700">
    <property type="entry name" value="PAS-assoc_C"/>
</dbReference>
<keyword evidence="3" id="KW-0597">Phosphoprotein</keyword>
<keyword evidence="6" id="KW-0418">Kinase</keyword>
<dbReference type="PANTHER" id="PTHR43065">
    <property type="entry name" value="SENSOR HISTIDINE KINASE"/>
    <property type="match status" value="1"/>
</dbReference>